<evidence type="ECO:0000256" key="11">
    <source>
        <dbReference type="ARBA" id="ARBA00023242"/>
    </source>
</evidence>
<keyword evidence="5 12" id="KW-0235">DNA replication</keyword>
<dbReference type="InterPro" id="IPR043502">
    <property type="entry name" value="DNA/RNA_pol_sf"/>
</dbReference>
<dbReference type="GO" id="GO:0003697">
    <property type="term" value="F:single-stranded DNA binding"/>
    <property type="evidence" value="ECO:0007669"/>
    <property type="project" value="TreeGrafter"/>
</dbReference>
<dbReference type="Pfam" id="PF03104">
    <property type="entry name" value="DNA_pol_B_exo1"/>
    <property type="match status" value="1"/>
</dbReference>
<evidence type="ECO:0000256" key="7">
    <source>
        <dbReference type="ARBA" id="ARBA00022771"/>
    </source>
</evidence>
<organism evidence="17">
    <name type="scientific">Picocystis salinarum</name>
    <dbReference type="NCBI Taxonomy" id="88271"/>
    <lineage>
        <taxon>Eukaryota</taxon>
        <taxon>Viridiplantae</taxon>
        <taxon>Chlorophyta</taxon>
        <taxon>Picocystophyceae</taxon>
        <taxon>Picocystales</taxon>
        <taxon>Picocystaceae</taxon>
        <taxon>Picocystis</taxon>
    </lineage>
</organism>
<keyword evidence="4 12" id="KW-0548">Nucleotidyltransferase</keyword>
<evidence type="ECO:0000259" key="14">
    <source>
        <dbReference type="Pfam" id="PF00136"/>
    </source>
</evidence>
<feature type="region of interest" description="Disordered" evidence="13">
    <location>
        <begin position="25"/>
        <end position="147"/>
    </location>
</feature>
<comment type="similarity">
    <text evidence="2 12">Belongs to the DNA polymerase type-B family.</text>
</comment>
<feature type="domain" description="DNA-directed DNA polymerase family B multifunctional" evidence="14">
    <location>
        <begin position="665"/>
        <end position="1119"/>
    </location>
</feature>
<keyword evidence="8" id="KW-0862">Zinc</keyword>
<feature type="compositionally biased region" description="Basic and acidic residues" evidence="13">
    <location>
        <begin position="722"/>
        <end position="731"/>
    </location>
</feature>
<dbReference type="NCBIfam" id="TIGR00592">
    <property type="entry name" value="pol2"/>
    <property type="match status" value="1"/>
</dbReference>
<dbReference type="InterPro" id="IPR006172">
    <property type="entry name" value="DNA-dir_DNA_pol_B"/>
</dbReference>
<dbReference type="FunFam" id="3.30.420.10:FF:000043">
    <property type="entry name" value="DNA polymerase"/>
    <property type="match status" value="1"/>
</dbReference>
<dbReference type="SMART" id="SM00486">
    <property type="entry name" value="POLBc"/>
    <property type="match status" value="1"/>
</dbReference>
<dbReference type="GO" id="GO:0000166">
    <property type="term" value="F:nucleotide binding"/>
    <property type="evidence" value="ECO:0007669"/>
    <property type="project" value="InterPro"/>
</dbReference>
<evidence type="ECO:0000256" key="10">
    <source>
        <dbReference type="ARBA" id="ARBA00023125"/>
    </source>
</evidence>
<dbReference type="InterPro" id="IPR006134">
    <property type="entry name" value="DNA-dir_DNA_pol_B_multi_dom"/>
</dbReference>
<name>A0A7S3UDW5_9CHLO</name>
<dbReference type="GO" id="GO:0003887">
    <property type="term" value="F:DNA-directed DNA polymerase activity"/>
    <property type="evidence" value="ECO:0007669"/>
    <property type="project" value="UniProtKB-KW"/>
</dbReference>
<dbReference type="InterPro" id="IPR017964">
    <property type="entry name" value="DNA-dir_DNA_pol_B_CS"/>
</dbReference>
<dbReference type="Gene3D" id="3.30.70.2820">
    <property type="match status" value="1"/>
</dbReference>
<keyword evidence="3 12" id="KW-0808">Transferase</keyword>
<evidence type="ECO:0000256" key="2">
    <source>
        <dbReference type="ARBA" id="ARBA00005755"/>
    </source>
</evidence>
<dbReference type="GO" id="GO:0005658">
    <property type="term" value="C:alpha DNA polymerase:primase complex"/>
    <property type="evidence" value="ECO:0007669"/>
    <property type="project" value="TreeGrafter"/>
</dbReference>
<evidence type="ECO:0000256" key="12">
    <source>
        <dbReference type="RuleBase" id="RU000442"/>
    </source>
</evidence>
<evidence type="ECO:0000259" key="15">
    <source>
        <dbReference type="Pfam" id="PF03104"/>
    </source>
</evidence>
<feature type="compositionally biased region" description="Basic and acidic residues" evidence="13">
    <location>
        <begin position="96"/>
        <end position="111"/>
    </location>
</feature>
<comment type="subcellular location">
    <subcellularLocation>
        <location evidence="1">Nucleus</location>
    </subcellularLocation>
</comment>
<dbReference type="SUPFAM" id="SSF53098">
    <property type="entry name" value="Ribonuclease H-like"/>
    <property type="match status" value="1"/>
</dbReference>
<dbReference type="InterPro" id="IPR036397">
    <property type="entry name" value="RNaseH_sf"/>
</dbReference>
<keyword evidence="10 12" id="KW-0238">DNA-binding</keyword>
<dbReference type="InterPro" id="IPR042087">
    <property type="entry name" value="DNA_pol_B_thumb"/>
</dbReference>
<dbReference type="Gene3D" id="1.10.132.60">
    <property type="entry name" value="DNA polymerase family B, C-terminal domain"/>
    <property type="match status" value="1"/>
</dbReference>
<dbReference type="Gene3D" id="3.30.420.10">
    <property type="entry name" value="Ribonuclease H-like superfamily/Ribonuclease H"/>
    <property type="match status" value="1"/>
</dbReference>
<dbReference type="PANTHER" id="PTHR45861">
    <property type="entry name" value="DNA POLYMERASE ALPHA CATALYTIC SUBUNIT"/>
    <property type="match status" value="1"/>
</dbReference>
<dbReference type="CDD" id="cd05776">
    <property type="entry name" value="DNA_polB_alpha_exo"/>
    <property type="match status" value="1"/>
</dbReference>
<keyword evidence="9 12" id="KW-0239">DNA-directed DNA polymerase</keyword>
<dbReference type="GO" id="GO:0006273">
    <property type="term" value="P:lagging strand elongation"/>
    <property type="evidence" value="ECO:0007669"/>
    <property type="project" value="TreeGrafter"/>
</dbReference>
<dbReference type="PANTHER" id="PTHR45861:SF1">
    <property type="entry name" value="DNA POLYMERASE ALPHA CATALYTIC SUBUNIT"/>
    <property type="match status" value="1"/>
</dbReference>
<dbReference type="Pfam" id="PF08996">
    <property type="entry name" value="zf-DNA_Pol"/>
    <property type="match status" value="1"/>
</dbReference>
<dbReference type="Gene3D" id="2.40.50.730">
    <property type="match status" value="1"/>
</dbReference>
<dbReference type="Gene3D" id="3.90.1600.10">
    <property type="entry name" value="Palm domain of DNA polymerase"/>
    <property type="match status" value="1"/>
</dbReference>
<dbReference type="GO" id="GO:0003682">
    <property type="term" value="F:chromatin binding"/>
    <property type="evidence" value="ECO:0007669"/>
    <property type="project" value="TreeGrafter"/>
</dbReference>
<dbReference type="InterPro" id="IPR006133">
    <property type="entry name" value="DNA-dir_DNA_pol_B_exonuc"/>
</dbReference>
<dbReference type="PRINTS" id="PR00106">
    <property type="entry name" value="DNAPOLB"/>
</dbReference>
<dbReference type="GO" id="GO:1902975">
    <property type="term" value="P:mitotic DNA replication initiation"/>
    <property type="evidence" value="ECO:0007669"/>
    <property type="project" value="InterPro"/>
</dbReference>
<evidence type="ECO:0000256" key="5">
    <source>
        <dbReference type="ARBA" id="ARBA00022705"/>
    </source>
</evidence>
<dbReference type="FunFam" id="1.10.132.60:FF:000004">
    <property type="entry name" value="DNA polymerase"/>
    <property type="match status" value="1"/>
</dbReference>
<evidence type="ECO:0000313" key="17">
    <source>
        <dbReference type="EMBL" id="CAE0611272.1"/>
    </source>
</evidence>
<dbReference type="EMBL" id="HBIS01005657">
    <property type="protein sequence ID" value="CAE0611272.1"/>
    <property type="molecule type" value="Transcribed_RNA"/>
</dbReference>
<dbReference type="InterPro" id="IPR023211">
    <property type="entry name" value="DNA_pol_palm_dom_sf"/>
</dbReference>
<evidence type="ECO:0000256" key="8">
    <source>
        <dbReference type="ARBA" id="ARBA00022833"/>
    </source>
</evidence>
<dbReference type="InterPro" id="IPR015088">
    <property type="entry name" value="Znf_DNA-dir_DNA_pol_B_alpha"/>
</dbReference>
<dbReference type="InterPro" id="IPR012337">
    <property type="entry name" value="RNaseH-like_sf"/>
</dbReference>
<evidence type="ECO:0000256" key="1">
    <source>
        <dbReference type="ARBA" id="ARBA00004123"/>
    </source>
</evidence>
<reference evidence="17" key="1">
    <citation type="submission" date="2021-01" db="EMBL/GenBank/DDBJ databases">
        <authorList>
            <person name="Corre E."/>
            <person name="Pelletier E."/>
            <person name="Niang G."/>
            <person name="Scheremetjew M."/>
            <person name="Finn R."/>
            <person name="Kale V."/>
            <person name="Holt S."/>
            <person name="Cochrane G."/>
            <person name="Meng A."/>
            <person name="Brown T."/>
            <person name="Cohen L."/>
        </authorList>
    </citation>
    <scope>NUCLEOTIDE SEQUENCE</scope>
    <source>
        <strain evidence="17">CCMP1897</strain>
    </source>
</reference>
<comment type="catalytic activity">
    <reaction evidence="12">
        <text>DNA(n) + a 2'-deoxyribonucleoside 5'-triphosphate = DNA(n+1) + diphosphate</text>
        <dbReference type="Rhea" id="RHEA:22508"/>
        <dbReference type="Rhea" id="RHEA-COMP:17339"/>
        <dbReference type="Rhea" id="RHEA-COMP:17340"/>
        <dbReference type="ChEBI" id="CHEBI:33019"/>
        <dbReference type="ChEBI" id="CHEBI:61560"/>
        <dbReference type="ChEBI" id="CHEBI:173112"/>
        <dbReference type="EC" id="2.7.7.7"/>
    </reaction>
</comment>
<dbReference type="EC" id="2.7.7.7" evidence="12"/>
<feature type="domain" description="DNA-directed DNA polymerase family B exonuclease" evidence="15">
    <location>
        <begin position="343"/>
        <end position="600"/>
    </location>
</feature>
<keyword evidence="7" id="KW-0863">Zinc-finger</keyword>
<dbReference type="Gene3D" id="1.10.3200.20">
    <property type="entry name" value="DNA Polymerase alpha, zinc finger"/>
    <property type="match status" value="1"/>
</dbReference>
<evidence type="ECO:0000259" key="16">
    <source>
        <dbReference type="Pfam" id="PF08996"/>
    </source>
</evidence>
<feature type="region of interest" description="Disordered" evidence="13">
    <location>
        <begin position="708"/>
        <end position="737"/>
    </location>
</feature>
<dbReference type="SUPFAM" id="SSF56672">
    <property type="entry name" value="DNA/RNA polymerases"/>
    <property type="match status" value="1"/>
</dbReference>
<keyword evidence="11" id="KW-0539">Nucleus</keyword>
<sequence length="1350" mass="148989">MGVRREKRTQEAAPVVDDLLDDILAGLDGEDPGQSLKPANIPSFKPKAATQPISRPSGVDQQMEDPPFTKQVDADALLMENEPVKIESLSPPPRAAEVKAKAEVDGEEPKENFASAKVQQQVSQEPPAKKVRFDEPEPKDEPQKSGWQAAIASQDTGLGGVEEKQELETAAEVPTSKTLPFDEDGTLPFYYMDAYEEPSIRGVSDKVFLFGKVPLGKAFVSCCVQVRNIPHVLYVVPAAGVFNDGDGKLEQLEAAAENGNKDSKAELLQYLHRLGSALKEELKGMLDTLGIKDASMKPVKRSYAFESDSIPKCSQYVVKVSYSSQQPLIPSDTEGKLFTSILGTQTSSLEALLLKRKIMGPSWLSVHKATQIPSSYGMSWCHLEVAVENFKDVTQGSSNRSPPPIVVASLNLKTIVDSRNSTMEIAAASVVSVHGVRVDGPTTREEWNSAARQRHFAVVRRLDGVPYPSGFEDMARQQNESEIGRRNGGIILSTQPSERALLGFMMAKLHQIDPDVIVGHNISASDLDVLLHRMNKLKVPHWSRIGRLKRTKFPNLNGGGTQYGGGASSGTLSTIAGRLLCDTYLSSRELLRQVTYTLTALASSQLGERRKELSYADILSAYCSPEKLLQVVECANYDAWLSLALMFHMSVLPLSKQLTNLSGSQWNKTLQGQRAQRIEMLLLHEFHQRKFMLPDKLSFKERQRVARAKSVAEGREEDEGEDPTHPQEGRKKGPAYSGGLVLEPKKGLYDKFVLLLDFNSLYPSIIREYNICFTTVDRPKDGSVPSLPGETSSAAPLPSVIKKLVQRRRQVKELMKGEKDPLKKQQLDIRQQALKLTANSMYGCLGFTNSRFYAKPLAQLVTSQGREILQNTVNIVQEKLGLDVIYGDTDSIMVNTGSNDLAQVRQIGLAIKKEVNQHYKLLEIEMDGIYKSMLLLKKKKYAALLVEPTGDGSFTTRMEQKGIDIVRRDWCPLSKDCGNFALANILSGRPCEEVVDIIHEELRKVRERLDAGEVPLNKFVITKQLTKSPEDYPDGKQQPHVQVALRRKAASKRDGVAAGETVPYIICVHVGTEEQSTSLAERAMHPEEVAASSGQLAPDIGYYLSQQIHPVVSRLCASIEGTDPAHLADCLGLDSSRYHKANSGGGAAREDALLTAALTLDDDQRYKDCYPFTVQMASGEQFRFPGVSKAVESNTLDGVLCTPGSASNEAVSGSTLANQVLLQARRRISEFYDGDMKCDDDIYPFQTRDVSLRRSPEAPLGSLPADPKVSGHMQKVLSESDLYTQLCYFHRLVDCEGLLKRLPESERSLGASRVAALRTTFDPAKHYAARLRDRSAYRWVQLSGLCVVAQ</sequence>
<protein>
    <recommendedName>
        <fullName evidence="12">DNA polymerase</fullName>
        <ecNumber evidence="12">2.7.7.7</ecNumber>
    </recommendedName>
</protein>
<feature type="domain" description="Zinc finger DNA-directed DNA polymerase family B alpha" evidence="16">
    <location>
        <begin position="1159"/>
        <end position="1345"/>
    </location>
</feature>
<dbReference type="GO" id="GO:0003688">
    <property type="term" value="F:DNA replication origin binding"/>
    <property type="evidence" value="ECO:0007669"/>
    <property type="project" value="TreeGrafter"/>
</dbReference>
<evidence type="ECO:0000256" key="6">
    <source>
        <dbReference type="ARBA" id="ARBA00022723"/>
    </source>
</evidence>
<accession>A0A7S3UDW5</accession>
<proteinExistence type="inferred from homology"/>
<dbReference type="InterPro" id="IPR038256">
    <property type="entry name" value="Pol_alpha_znc_sf"/>
</dbReference>
<dbReference type="PROSITE" id="PS00116">
    <property type="entry name" value="DNA_POLYMERASE_B"/>
    <property type="match status" value="1"/>
</dbReference>
<dbReference type="InterPro" id="IPR045846">
    <property type="entry name" value="POLBc_alpha"/>
</dbReference>
<evidence type="ECO:0000256" key="4">
    <source>
        <dbReference type="ARBA" id="ARBA00022695"/>
    </source>
</evidence>
<dbReference type="Pfam" id="PF00136">
    <property type="entry name" value="DNA_pol_B"/>
    <property type="match status" value="1"/>
</dbReference>
<keyword evidence="6" id="KW-0479">Metal-binding</keyword>
<gene>
    <name evidence="17" type="ORF">PSAL00342_LOCUS5107</name>
</gene>
<dbReference type="GO" id="GO:0006272">
    <property type="term" value="P:leading strand elongation"/>
    <property type="evidence" value="ECO:0007669"/>
    <property type="project" value="TreeGrafter"/>
</dbReference>
<evidence type="ECO:0000256" key="9">
    <source>
        <dbReference type="ARBA" id="ARBA00022932"/>
    </source>
</evidence>
<evidence type="ECO:0000256" key="13">
    <source>
        <dbReference type="SAM" id="MobiDB-lite"/>
    </source>
</evidence>
<feature type="compositionally biased region" description="Basic and acidic residues" evidence="13">
    <location>
        <begin position="127"/>
        <end position="143"/>
    </location>
</feature>
<dbReference type="GO" id="GO:0008270">
    <property type="term" value="F:zinc ion binding"/>
    <property type="evidence" value="ECO:0007669"/>
    <property type="project" value="UniProtKB-KW"/>
</dbReference>
<evidence type="ECO:0000256" key="3">
    <source>
        <dbReference type="ARBA" id="ARBA00022679"/>
    </source>
</evidence>
<dbReference type="Gene3D" id="1.10.287.690">
    <property type="entry name" value="Helix hairpin bin"/>
    <property type="match status" value="1"/>
</dbReference>
<dbReference type="CDD" id="cd05532">
    <property type="entry name" value="POLBc_alpha"/>
    <property type="match status" value="1"/>
</dbReference>